<dbReference type="Proteomes" id="UP001054945">
    <property type="component" value="Unassembled WGS sequence"/>
</dbReference>
<accession>A0AAV4PZU3</accession>
<gene>
    <name evidence="1" type="ORF">CEXT_417731</name>
</gene>
<organism evidence="1 2">
    <name type="scientific">Caerostris extrusa</name>
    <name type="common">Bark spider</name>
    <name type="synonym">Caerostris bankana</name>
    <dbReference type="NCBI Taxonomy" id="172846"/>
    <lineage>
        <taxon>Eukaryota</taxon>
        <taxon>Metazoa</taxon>
        <taxon>Ecdysozoa</taxon>
        <taxon>Arthropoda</taxon>
        <taxon>Chelicerata</taxon>
        <taxon>Arachnida</taxon>
        <taxon>Araneae</taxon>
        <taxon>Araneomorphae</taxon>
        <taxon>Entelegynae</taxon>
        <taxon>Araneoidea</taxon>
        <taxon>Araneidae</taxon>
        <taxon>Caerostris</taxon>
    </lineage>
</organism>
<protein>
    <submittedName>
        <fullName evidence="1">Uncharacterized protein</fullName>
    </submittedName>
</protein>
<evidence type="ECO:0000313" key="1">
    <source>
        <dbReference type="EMBL" id="GIY01647.1"/>
    </source>
</evidence>
<comment type="caution">
    <text evidence="1">The sequence shown here is derived from an EMBL/GenBank/DDBJ whole genome shotgun (WGS) entry which is preliminary data.</text>
</comment>
<name>A0AAV4PZU3_CAEEX</name>
<dbReference type="EMBL" id="BPLR01005351">
    <property type="protein sequence ID" value="GIY01647.1"/>
    <property type="molecule type" value="Genomic_DNA"/>
</dbReference>
<reference evidence="1 2" key="1">
    <citation type="submission" date="2021-06" db="EMBL/GenBank/DDBJ databases">
        <title>Caerostris extrusa draft genome.</title>
        <authorList>
            <person name="Kono N."/>
            <person name="Arakawa K."/>
        </authorList>
    </citation>
    <scope>NUCLEOTIDE SEQUENCE [LARGE SCALE GENOMIC DNA]</scope>
</reference>
<proteinExistence type="predicted"/>
<sequence>MRIITTLSKLNNDDVGTKCVRKEPTYRYFLTFFLFAETQNSVGIGPGHTSRVEFRAKIKHGGCEPEAPYGFQYAVKEHAEGSMFLKRIVAVTKTGAITGDLS</sequence>
<dbReference type="AlphaFoldDB" id="A0AAV4PZU3"/>
<keyword evidence="2" id="KW-1185">Reference proteome</keyword>
<evidence type="ECO:0000313" key="2">
    <source>
        <dbReference type="Proteomes" id="UP001054945"/>
    </source>
</evidence>